<dbReference type="Proteomes" id="UP000186657">
    <property type="component" value="Unassembled WGS sequence"/>
</dbReference>
<feature type="region of interest" description="Disordered" evidence="1">
    <location>
        <begin position="1"/>
        <end position="66"/>
    </location>
</feature>
<feature type="compositionally biased region" description="Polar residues" evidence="1">
    <location>
        <begin position="39"/>
        <end position="51"/>
    </location>
</feature>
<gene>
    <name evidence="2" type="ORF">BJP37_03425</name>
</gene>
<dbReference type="RefSeq" id="WP_158069391.1">
    <property type="nucleotide sequence ID" value="NZ_MKZS01000001.1"/>
</dbReference>
<reference evidence="2 3" key="1">
    <citation type="submission" date="2016-10" db="EMBL/GenBank/DDBJ databases">
        <title>Comparative genomics uncovers the prolific and rare metabolic potential of the cyanobacterial genus Moorea.</title>
        <authorList>
            <person name="Leao T."/>
            <person name="Castelao G."/>
            <person name="Korobeynikov A."/>
            <person name="Monroe E.A."/>
            <person name="Podell S."/>
            <person name="Glukhov E."/>
            <person name="Allen E."/>
            <person name="Gerwick W.H."/>
            <person name="Gerwick L."/>
        </authorList>
    </citation>
    <scope>NUCLEOTIDE SEQUENCE [LARGE SCALE GENOMIC DNA]</scope>
    <source>
        <strain evidence="2 3">PNG5-198</strain>
    </source>
</reference>
<evidence type="ECO:0000313" key="3">
    <source>
        <dbReference type="Proteomes" id="UP000186657"/>
    </source>
</evidence>
<dbReference type="EMBL" id="MKZS01000001">
    <property type="protein sequence ID" value="OLT58239.1"/>
    <property type="molecule type" value="Genomic_DNA"/>
</dbReference>
<organism evidence="2 3">
    <name type="scientific">Moorena bouillonii PNG</name>
    <dbReference type="NCBI Taxonomy" id="568701"/>
    <lineage>
        <taxon>Bacteria</taxon>
        <taxon>Bacillati</taxon>
        <taxon>Cyanobacteriota</taxon>
        <taxon>Cyanophyceae</taxon>
        <taxon>Coleofasciculales</taxon>
        <taxon>Coleofasciculaceae</taxon>
        <taxon>Moorena</taxon>
    </lineage>
</organism>
<accession>A0A1U7MX30</accession>
<sequence length="78" mass="8746">MRDHLVLVKPPKSPERGIARSGDFESLVPPRIGGLGGRNHTQNQQRQNSPRLPTPDSRFPTPYSLLPTPYSQNLKVVF</sequence>
<keyword evidence="3" id="KW-1185">Reference proteome</keyword>
<evidence type="ECO:0000313" key="2">
    <source>
        <dbReference type="EMBL" id="OLT58239.1"/>
    </source>
</evidence>
<evidence type="ECO:0000256" key="1">
    <source>
        <dbReference type="SAM" id="MobiDB-lite"/>
    </source>
</evidence>
<comment type="caution">
    <text evidence="2">The sequence shown here is derived from an EMBL/GenBank/DDBJ whole genome shotgun (WGS) entry which is preliminary data.</text>
</comment>
<protein>
    <submittedName>
        <fullName evidence="2">Uncharacterized protein</fullName>
    </submittedName>
</protein>
<proteinExistence type="predicted"/>
<name>A0A1U7MX30_9CYAN</name>
<dbReference type="AlphaFoldDB" id="A0A1U7MX30"/>
<feature type="compositionally biased region" description="Basic and acidic residues" evidence="1">
    <location>
        <begin position="1"/>
        <end position="18"/>
    </location>
</feature>